<reference evidence="2" key="2">
    <citation type="journal article" date="2017" name="Nat. Plants">
        <title>The Aegilops tauschii genome reveals multiple impacts of transposons.</title>
        <authorList>
            <person name="Zhao G."/>
            <person name="Zou C."/>
            <person name="Li K."/>
            <person name="Wang K."/>
            <person name="Li T."/>
            <person name="Gao L."/>
            <person name="Zhang X."/>
            <person name="Wang H."/>
            <person name="Yang Z."/>
            <person name="Liu X."/>
            <person name="Jiang W."/>
            <person name="Mao L."/>
            <person name="Kong X."/>
            <person name="Jiao Y."/>
            <person name="Jia J."/>
        </authorList>
    </citation>
    <scope>NUCLEOTIDE SEQUENCE [LARGE SCALE GENOMIC DNA]</scope>
    <source>
        <strain evidence="2">cv. AL8/78</strain>
    </source>
</reference>
<name>A0A453S0N1_AEGTS</name>
<reference evidence="2" key="1">
    <citation type="journal article" date="2014" name="Science">
        <title>Ancient hybridizations among the ancestral genomes of bread wheat.</title>
        <authorList>
            <consortium name="International Wheat Genome Sequencing Consortium,"/>
            <person name="Marcussen T."/>
            <person name="Sandve S.R."/>
            <person name="Heier L."/>
            <person name="Spannagl M."/>
            <person name="Pfeifer M."/>
            <person name="Jakobsen K.S."/>
            <person name="Wulff B.B."/>
            <person name="Steuernagel B."/>
            <person name="Mayer K.F."/>
            <person name="Olsen O.A."/>
        </authorList>
    </citation>
    <scope>NUCLEOTIDE SEQUENCE [LARGE SCALE GENOMIC DNA]</scope>
    <source>
        <strain evidence="2">cv. AL8/78</strain>
    </source>
</reference>
<accession>A0A453S0N1</accession>
<keyword evidence="2" id="KW-1185">Reference proteome</keyword>
<proteinExistence type="predicted"/>
<reference evidence="1" key="3">
    <citation type="journal article" date="2017" name="Nature">
        <title>Genome sequence of the progenitor of the wheat D genome Aegilops tauschii.</title>
        <authorList>
            <person name="Luo M.C."/>
            <person name="Gu Y.Q."/>
            <person name="Puiu D."/>
            <person name="Wang H."/>
            <person name="Twardziok S.O."/>
            <person name="Deal K.R."/>
            <person name="Huo N."/>
            <person name="Zhu T."/>
            <person name="Wang L."/>
            <person name="Wang Y."/>
            <person name="McGuire P.E."/>
            <person name="Liu S."/>
            <person name="Long H."/>
            <person name="Ramasamy R.K."/>
            <person name="Rodriguez J.C."/>
            <person name="Van S.L."/>
            <person name="Yuan L."/>
            <person name="Wang Z."/>
            <person name="Xia Z."/>
            <person name="Xiao L."/>
            <person name="Anderson O.D."/>
            <person name="Ouyang S."/>
            <person name="Liang Y."/>
            <person name="Zimin A.V."/>
            <person name="Pertea G."/>
            <person name="Qi P."/>
            <person name="Bennetzen J.L."/>
            <person name="Dai X."/>
            <person name="Dawson M.W."/>
            <person name="Muller H.G."/>
            <person name="Kugler K."/>
            <person name="Rivarola-Duarte L."/>
            <person name="Spannagl M."/>
            <person name="Mayer K.F.X."/>
            <person name="Lu F.H."/>
            <person name="Bevan M.W."/>
            <person name="Leroy P."/>
            <person name="Li P."/>
            <person name="You F.M."/>
            <person name="Sun Q."/>
            <person name="Liu Z."/>
            <person name="Lyons E."/>
            <person name="Wicker T."/>
            <person name="Salzberg S.L."/>
            <person name="Devos K.M."/>
            <person name="Dvorak J."/>
        </authorList>
    </citation>
    <scope>NUCLEOTIDE SEQUENCE [LARGE SCALE GENOMIC DNA]</scope>
    <source>
        <strain evidence="1">cv. AL8/78</strain>
    </source>
</reference>
<organism evidence="1 2">
    <name type="scientific">Aegilops tauschii subsp. strangulata</name>
    <name type="common">Goatgrass</name>
    <dbReference type="NCBI Taxonomy" id="200361"/>
    <lineage>
        <taxon>Eukaryota</taxon>
        <taxon>Viridiplantae</taxon>
        <taxon>Streptophyta</taxon>
        <taxon>Embryophyta</taxon>
        <taxon>Tracheophyta</taxon>
        <taxon>Spermatophyta</taxon>
        <taxon>Magnoliopsida</taxon>
        <taxon>Liliopsida</taxon>
        <taxon>Poales</taxon>
        <taxon>Poaceae</taxon>
        <taxon>BOP clade</taxon>
        <taxon>Pooideae</taxon>
        <taxon>Triticodae</taxon>
        <taxon>Triticeae</taxon>
        <taxon>Triticinae</taxon>
        <taxon>Aegilops</taxon>
    </lineage>
</organism>
<evidence type="ECO:0000313" key="2">
    <source>
        <dbReference type="Proteomes" id="UP000015105"/>
    </source>
</evidence>
<dbReference type="InterPro" id="IPR053340">
    <property type="entry name" value="PTF2"/>
</dbReference>
<reference evidence="1" key="5">
    <citation type="journal article" date="2021" name="G3 (Bethesda)">
        <title>Aegilops tauschii genome assembly Aet v5.0 features greater sequence contiguity and improved annotation.</title>
        <authorList>
            <person name="Wang L."/>
            <person name="Zhu T."/>
            <person name="Rodriguez J.C."/>
            <person name="Deal K.R."/>
            <person name="Dubcovsky J."/>
            <person name="McGuire P.E."/>
            <person name="Lux T."/>
            <person name="Spannagl M."/>
            <person name="Mayer K.F.X."/>
            <person name="Baldrich P."/>
            <person name="Meyers B.C."/>
            <person name="Huo N."/>
            <person name="Gu Y.Q."/>
            <person name="Zhou H."/>
            <person name="Devos K.M."/>
            <person name="Bennetzen J.L."/>
            <person name="Unver T."/>
            <person name="Budak H."/>
            <person name="Gulick P.J."/>
            <person name="Galiba G."/>
            <person name="Kalapos B."/>
            <person name="Nelson D.R."/>
            <person name="Li P."/>
            <person name="You F.M."/>
            <person name="Luo M.C."/>
            <person name="Dvorak J."/>
        </authorList>
    </citation>
    <scope>NUCLEOTIDE SEQUENCE [LARGE SCALE GENOMIC DNA]</scope>
    <source>
        <strain evidence="1">cv. AL8/78</strain>
    </source>
</reference>
<dbReference type="Gramene" id="AET7Gv20782200.4">
    <property type="protein sequence ID" value="AET7Gv20782200.4"/>
    <property type="gene ID" value="AET7Gv20782200"/>
</dbReference>
<sequence length="54" mass="6258">NAPDCVKKRKKRDSCNVIDWEDCVIELLLLHGANEAEIEQGQYKRLLELRVFSA</sequence>
<protein>
    <submittedName>
        <fullName evidence="1">Uncharacterized protein</fullName>
    </submittedName>
</protein>
<dbReference type="Proteomes" id="UP000015105">
    <property type="component" value="Chromosome 7D"/>
</dbReference>
<dbReference type="AlphaFoldDB" id="A0A453S0N1"/>
<dbReference type="PANTHER" id="PTHR48428:SF1">
    <property type="entry name" value="PLANT-SPECIFIC TFIIB-RELATED PROTEIN PTF2"/>
    <property type="match status" value="1"/>
</dbReference>
<dbReference type="EnsemblPlants" id="AET7Gv20782200.4">
    <property type="protein sequence ID" value="AET7Gv20782200.4"/>
    <property type="gene ID" value="AET7Gv20782200"/>
</dbReference>
<reference evidence="1" key="4">
    <citation type="submission" date="2019-03" db="UniProtKB">
        <authorList>
            <consortium name="EnsemblPlants"/>
        </authorList>
    </citation>
    <scope>IDENTIFICATION</scope>
</reference>
<dbReference type="PANTHER" id="PTHR48428">
    <property type="entry name" value="PLANT-SPECIFIC TFIIB-RELATED PROTEIN PTF2"/>
    <property type="match status" value="1"/>
</dbReference>
<evidence type="ECO:0000313" key="1">
    <source>
        <dbReference type="EnsemblPlants" id="AET7Gv20782200.4"/>
    </source>
</evidence>